<sequence length="412" mass="46454">MDAGELVREYLLLGLRLDRLHPGLVDSYTGDRALRRAVDDEPRPHPAALADRASLLRRELPGTDLAPDRKRFLDAHLTAVECTARKLAGVRVPFVEEVRAYFQVDIRPGDEDVYRRAHALLDEALPGGGPLRERLADHRAADEIPPRRLKGAVHALSSALRDLVRERFALPPEEVVEYEIVGDKPWSGFNYYLGGFRSKVAINADLGHRMSNLPHLVAHESYPGHHTEHCRKEVGLVGKRGHREQAIFLINTPQCLMAEGMAELGLHAVVGPGWGRWTADVLRDLGLHMDGDQAERVEAAASGLLGVRQDAALMLHDRKASQDDVVDYLRRWLLVPERRARHMVRFLADPLWRAYTTTYVEGTRLVRAWLDLRPAAETTAERYLRLLDEPVVPATLRQELREGVPWLPRDAS</sequence>
<comment type="caution">
    <text evidence="1">The sequence shown here is derived from an EMBL/GenBank/DDBJ whole genome shotgun (WGS) entry which is preliminary data.</text>
</comment>
<reference evidence="1 2" key="1">
    <citation type="submission" date="2018-10" db="EMBL/GenBank/DDBJ databases">
        <title>Sequencing the genomes of 1000 actinobacteria strains.</title>
        <authorList>
            <person name="Klenk H.-P."/>
        </authorList>
    </citation>
    <scope>NUCLEOTIDE SEQUENCE [LARGE SCALE GENOMIC DNA]</scope>
    <source>
        <strain evidence="1 2">DSM 43911</strain>
    </source>
</reference>
<evidence type="ECO:0000313" key="2">
    <source>
        <dbReference type="Proteomes" id="UP000272729"/>
    </source>
</evidence>
<accession>A0A495XC70</accession>
<evidence type="ECO:0008006" key="3">
    <source>
        <dbReference type="Google" id="ProtNLM"/>
    </source>
</evidence>
<evidence type="ECO:0000313" key="1">
    <source>
        <dbReference type="EMBL" id="RKT70715.1"/>
    </source>
</evidence>
<dbReference type="Proteomes" id="UP000272729">
    <property type="component" value="Unassembled WGS sequence"/>
</dbReference>
<dbReference type="RefSeq" id="WP_121223092.1">
    <property type="nucleotide sequence ID" value="NZ_JBIUBA010000029.1"/>
</dbReference>
<name>A0A495XC70_9PSEU</name>
<proteinExistence type="predicted"/>
<organism evidence="1 2">
    <name type="scientific">Saccharothrix variisporea</name>
    <dbReference type="NCBI Taxonomy" id="543527"/>
    <lineage>
        <taxon>Bacteria</taxon>
        <taxon>Bacillati</taxon>
        <taxon>Actinomycetota</taxon>
        <taxon>Actinomycetes</taxon>
        <taxon>Pseudonocardiales</taxon>
        <taxon>Pseudonocardiaceae</taxon>
        <taxon>Saccharothrix</taxon>
    </lineage>
</organism>
<dbReference type="OrthoDB" id="140419at2"/>
<dbReference type="AlphaFoldDB" id="A0A495XC70"/>
<gene>
    <name evidence="1" type="ORF">DFJ66_3985</name>
</gene>
<dbReference type="EMBL" id="RBXR01000001">
    <property type="protein sequence ID" value="RKT70715.1"/>
    <property type="molecule type" value="Genomic_DNA"/>
</dbReference>
<keyword evidence="2" id="KW-1185">Reference proteome</keyword>
<protein>
    <recommendedName>
        <fullName evidence="3">DUF885 domain-containing protein</fullName>
    </recommendedName>
</protein>